<dbReference type="EMBL" id="AQGS01000269">
    <property type="protein sequence ID" value="EPS40934.1"/>
    <property type="molecule type" value="Genomic_DNA"/>
</dbReference>
<sequence>MKVFSIVFMSIIGASLAAPAPAPVAVAEPAAATGGGYQYCYQCSPTEPKICLPYIPIINPCSTRPTAVA</sequence>
<dbReference type="OrthoDB" id="5376030at2759"/>
<evidence type="ECO:0000313" key="3">
    <source>
        <dbReference type="Proteomes" id="UP000015100"/>
    </source>
</evidence>
<reference evidence="3" key="2">
    <citation type="submission" date="2013-04" db="EMBL/GenBank/DDBJ databases">
        <title>Genomic mechanisms accounting for the adaptation to parasitism in nematode-trapping fungi.</title>
        <authorList>
            <person name="Ahren D.G."/>
        </authorList>
    </citation>
    <scope>NUCLEOTIDE SEQUENCE [LARGE SCALE GENOMIC DNA]</scope>
    <source>
        <strain evidence="3">CBS 200.50</strain>
    </source>
</reference>
<dbReference type="OMA" id="IPIINPC"/>
<name>S8ADC0_DACHA</name>
<dbReference type="AlphaFoldDB" id="S8ADC0"/>
<feature type="signal peptide" evidence="1">
    <location>
        <begin position="1"/>
        <end position="17"/>
    </location>
</feature>
<evidence type="ECO:0000256" key="1">
    <source>
        <dbReference type="SAM" id="SignalP"/>
    </source>
</evidence>
<keyword evidence="1" id="KW-0732">Signal</keyword>
<reference evidence="2 3" key="1">
    <citation type="journal article" date="2013" name="PLoS Genet.">
        <title>Genomic mechanisms accounting for the adaptation to parasitism in nematode-trapping fungi.</title>
        <authorList>
            <person name="Meerupati T."/>
            <person name="Andersson K.M."/>
            <person name="Friman E."/>
            <person name="Kumar D."/>
            <person name="Tunlid A."/>
            <person name="Ahren D."/>
        </authorList>
    </citation>
    <scope>NUCLEOTIDE SEQUENCE [LARGE SCALE GENOMIC DNA]</scope>
    <source>
        <strain evidence="2 3">CBS 200.50</strain>
    </source>
</reference>
<dbReference type="Proteomes" id="UP000015100">
    <property type="component" value="Unassembled WGS sequence"/>
</dbReference>
<feature type="chain" id="PRO_5004547881" description="CBM1 domain-containing protein" evidence="1">
    <location>
        <begin position="18"/>
        <end position="69"/>
    </location>
</feature>
<organism evidence="2 3">
    <name type="scientific">Dactylellina haptotyla (strain CBS 200.50)</name>
    <name type="common">Nematode-trapping fungus</name>
    <name type="synonym">Monacrosporium haptotylum</name>
    <dbReference type="NCBI Taxonomy" id="1284197"/>
    <lineage>
        <taxon>Eukaryota</taxon>
        <taxon>Fungi</taxon>
        <taxon>Dikarya</taxon>
        <taxon>Ascomycota</taxon>
        <taxon>Pezizomycotina</taxon>
        <taxon>Orbiliomycetes</taxon>
        <taxon>Orbiliales</taxon>
        <taxon>Orbiliaceae</taxon>
        <taxon>Dactylellina</taxon>
    </lineage>
</organism>
<gene>
    <name evidence="2" type="ORF">H072_5203</name>
</gene>
<protein>
    <recommendedName>
        <fullName evidence="4">CBM1 domain-containing protein</fullName>
    </recommendedName>
</protein>
<keyword evidence="3" id="KW-1185">Reference proteome</keyword>
<dbReference type="HOGENOM" id="CLU_2830727_0_0_1"/>
<comment type="caution">
    <text evidence="2">The sequence shown here is derived from an EMBL/GenBank/DDBJ whole genome shotgun (WGS) entry which is preliminary data.</text>
</comment>
<evidence type="ECO:0000313" key="2">
    <source>
        <dbReference type="EMBL" id="EPS40934.1"/>
    </source>
</evidence>
<accession>S8ADC0</accession>
<proteinExistence type="predicted"/>
<evidence type="ECO:0008006" key="4">
    <source>
        <dbReference type="Google" id="ProtNLM"/>
    </source>
</evidence>